<reference evidence="3" key="1">
    <citation type="journal article" date="2017" name="Genome Biol.">
        <title>Comparative genomics reveals high biological diversity and specific adaptations in the industrially and medically important fungal genus Aspergillus.</title>
        <authorList>
            <person name="de Vries R.P."/>
            <person name="Riley R."/>
            <person name="Wiebenga A."/>
            <person name="Aguilar-Osorio G."/>
            <person name="Amillis S."/>
            <person name="Uchima C.A."/>
            <person name="Anderluh G."/>
            <person name="Asadollahi M."/>
            <person name="Askin M."/>
            <person name="Barry K."/>
            <person name="Battaglia E."/>
            <person name="Bayram O."/>
            <person name="Benocci T."/>
            <person name="Braus-Stromeyer S.A."/>
            <person name="Caldana C."/>
            <person name="Canovas D."/>
            <person name="Cerqueira G.C."/>
            <person name="Chen F."/>
            <person name="Chen W."/>
            <person name="Choi C."/>
            <person name="Clum A."/>
            <person name="Dos Santos R.A."/>
            <person name="Damasio A.R."/>
            <person name="Diallinas G."/>
            <person name="Emri T."/>
            <person name="Fekete E."/>
            <person name="Flipphi M."/>
            <person name="Freyberg S."/>
            <person name="Gallo A."/>
            <person name="Gournas C."/>
            <person name="Habgood R."/>
            <person name="Hainaut M."/>
            <person name="Harispe M.L."/>
            <person name="Henrissat B."/>
            <person name="Hilden K.S."/>
            <person name="Hope R."/>
            <person name="Hossain A."/>
            <person name="Karabika E."/>
            <person name="Karaffa L."/>
            <person name="Karanyi Z."/>
            <person name="Krasevec N."/>
            <person name="Kuo A."/>
            <person name="Kusch H."/>
            <person name="LaButti K."/>
            <person name="Lagendijk E.L."/>
            <person name="Lapidus A."/>
            <person name="Levasseur A."/>
            <person name="Lindquist E."/>
            <person name="Lipzen A."/>
            <person name="Logrieco A.F."/>
            <person name="MacCabe A."/>
            <person name="Maekelae M.R."/>
            <person name="Malavazi I."/>
            <person name="Melin P."/>
            <person name="Meyer V."/>
            <person name="Mielnichuk N."/>
            <person name="Miskei M."/>
            <person name="Molnar A.P."/>
            <person name="Mule G."/>
            <person name="Ngan C.Y."/>
            <person name="Orejas M."/>
            <person name="Orosz E."/>
            <person name="Ouedraogo J.P."/>
            <person name="Overkamp K.M."/>
            <person name="Park H.-S."/>
            <person name="Perrone G."/>
            <person name="Piumi F."/>
            <person name="Punt P.J."/>
            <person name="Ram A.F."/>
            <person name="Ramon A."/>
            <person name="Rauscher S."/>
            <person name="Record E."/>
            <person name="Riano-Pachon D.M."/>
            <person name="Robert V."/>
            <person name="Roehrig J."/>
            <person name="Ruller R."/>
            <person name="Salamov A."/>
            <person name="Salih N.S."/>
            <person name="Samson R.A."/>
            <person name="Sandor E."/>
            <person name="Sanguinetti M."/>
            <person name="Schuetze T."/>
            <person name="Sepcic K."/>
            <person name="Shelest E."/>
            <person name="Sherlock G."/>
            <person name="Sophianopoulou V."/>
            <person name="Squina F.M."/>
            <person name="Sun H."/>
            <person name="Susca A."/>
            <person name="Todd R.B."/>
            <person name="Tsang A."/>
            <person name="Unkles S.E."/>
            <person name="van de Wiele N."/>
            <person name="van Rossen-Uffink D."/>
            <person name="Oliveira J.V."/>
            <person name="Vesth T.C."/>
            <person name="Visser J."/>
            <person name="Yu J.-H."/>
            <person name="Zhou M."/>
            <person name="Andersen M.R."/>
            <person name="Archer D.B."/>
            <person name="Baker S.E."/>
            <person name="Benoit I."/>
            <person name="Brakhage A.A."/>
            <person name="Braus G.H."/>
            <person name="Fischer R."/>
            <person name="Frisvad J.C."/>
            <person name="Goldman G.H."/>
            <person name="Houbraken J."/>
            <person name="Oakley B."/>
            <person name="Pocsi I."/>
            <person name="Scazzocchio C."/>
            <person name="Seiboth B."/>
            <person name="vanKuyk P.A."/>
            <person name="Wortman J."/>
            <person name="Dyer P.S."/>
            <person name="Grigoriev I.V."/>
        </authorList>
    </citation>
    <scope>NUCLEOTIDE SEQUENCE [LARGE SCALE GENOMIC DNA]</scope>
    <source>
        <strain evidence="3">ITEM 5010</strain>
    </source>
</reference>
<feature type="transmembrane region" description="Helical" evidence="1">
    <location>
        <begin position="23"/>
        <end position="43"/>
    </location>
</feature>
<evidence type="ECO:0008006" key="4">
    <source>
        <dbReference type="Google" id="ProtNLM"/>
    </source>
</evidence>
<organism evidence="2 3">
    <name type="scientific">Aspergillus carbonarius (strain ITEM 5010)</name>
    <dbReference type="NCBI Taxonomy" id="602072"/>
    <lineage>
        <taxon>Eukaryota</taxon>
        <taxon>Fungi</taxon>
        <taxon>Dikarya</taxon>
        <taxon>Ascomycota</taxon>
        <taxon>Pezizomycotina</taxon>
        <taxon>Eurotiomycetes</taxon>
        <taxon>Eurotiomycetidae</taxon>
        <taxon>Eurotiales</taxon>
        <taxon>Aspergillaceae</taxon>
        <taxon>Aspergillus</taxon>
        <taxon>Aspergillus subgen. Circumdati</taxon>
    </lineage>
</organism>
<accession>A0A1R3RFB4</accession>
<gene>
    <name evidence="2" type="ORF">ASPCADRAFT_53883</name>
</gene>
<evidence type="ECO:0000256" key="1">
    <source>
        <dbReference type="SAM" id="Phobius"/>
    </source>
</evidence>
<dbReference type="STRING" id="602072.A0A1R3RFB4"/>
<dbReference type="EMBL" id="KV907505">
    <property type="protein sequence ID" value="OOF93164.1"/>
    <property type="molecule type" value="Genomic_DNA"/>
</dbReference>
<dbReference type="VEuPathDB" id="FungiDB:ASPCADRAFT_53883"/>
<evidence type="ECO:0000313" key="2">
    <source>
        <dbReference type="EMBL" id="OOF93164.1"/>
    </source>
</evidence>
<keyword evidence="3" id="KW-1185">Reference proteome</keyword>
<dbReference type="PANTHER" id="PTHR36124:SF1">
    <property type="entry name" value="ER-BOUND OXYGENASE MPAB_MPAB'_RUBBER OXYGENASE CATALYTIC DOMAIN-CONTAINING PROTEIN"/>
    <property type="match status" value="1"/>
</dbReference>
<keyword evidence="1" id="KW-0812">Transmembrane</keyword>
<dbReference type="OMA" id="TIMQTEF"/>
<dbReference type="GO" id="GO:0016491">
    <property type="term" value="F:oxidoreductase activity"/>
    <property type="evidence" value="ECO:0007669"/>
    <property type="project" value="InterPro"/>
</dbReference>
<name>A0A1R3RFB4_ASPC5</name>
<protein>
    <recommendedName>
        <fullName evidence="4">ER-bound oxygenase mpaB/mpaB'/Rubber oxygenase catalytic domain-containing protein</fullName>
    </recommendedName>
</protein>
<dbReference type="Proteomes" id="UP000188318">
    <property type="component" value="Unassembled WGS sequence"/>
</dbReference>
<sequence>MSALNNLLAAIPSTFDQIPPPRLTIAIVSLLLAYLLLVSALRFQRVRQLHRQYPHYATRASMAQMTDHDAWAIQKSILQLEFPTTAIKALQFALFRTYGIPTISSLLLQTSQLSNPATSFKRYADTGALIGQFMTYPPTSPRARTAIARTKFLHAGYRASGKILESDMLYTLGLFATEPIRFVQRFEWRDMIDLEQCAIGTYWKSLGDALGIRYDLLPSGKIGFQDGLHFLEELREWSAKYEMDYMRPDASNRLVADKTMDVVVYGFPDWIFAGIVALRRFALRYLALPRPGFLRLEVFSKTPNEDGRYYVRVWKGMPYYVQPTVWNRWGPRAWLTWAVGLPLPGDKGDTYYPHGFNLADLGPRDFEGKGRQSVREIEDVLNKERRGQCPFGGNRGYQE</sequence>
<keyword evidence="1" id="KW-1133">Transmembrane helix</keyword>
<evidence type="ECO:0000313" key="3">
    <source>
        <dbReference type="Proteomes" id="UP000188318"/>
    </source>
</evidence>
<dbReference type="PANTHER" id="PTHR36124">
    <property type="match status" value="1"/>
</dbReference>
<dbReference type="InterPro" id="IPR046366">
    <property type="entry name" value="MPAB"/>
</dbReference>
<dbReference type="OrthoDB" id="545169at2759"/>
<keyword evidence="1" id="KW-0472">Membrane</keyword>
<dbReference type="AlphaFoldDB" id="A0A1R3RFB4"/>
<proteinExistence type="predicted"/>